<feature type="region of interest" description="Disordered" evidence="5">
    <location>
        <begin position="475"/>
        <end position="534"/>
    </location>
</feature>
<dbReference type="PANTHER" id="PTHR31679">
    <property type="entry name" value="PEROXISOMAL MEMBRANE PROTEIN PEX30-RELATED"/>
    <property type="match status" value="1"/>
</dbReference>
<dbReference type="PANTHER" id="PTHR31679:SF2">
    <property type="entry name" value="PEROXISOMAL MEMBRANE PROTEIN PEX30-RELATED"/>
    <property type="match status" value="1"/>
</dbReference>
<accession>A0A9W8DT86</accession>
<evidence type="ECO:0000313" key="10">
    <source>
        <dbReference type="Proteomes" id="UP001150569"/>
    </source>
</evidence>
<dbReference type="InterPro" id="IPR010482">
    <property type="entry name" value="TECPR1-like_DysF"/>
</dbReference>
<feature type="region of interest" description="Disordered" evidence="5">
    <location>
        <begin position="296"/>
        <end position="334"/>
    </location>
</feature>
<keyword evidence="4 6" id="KW-0472">Membrane</keyword>
<dbReference type="InterPro" id="IPR052646">
    <property type="entry name" value="Peroxisomal_PEX28-32"/>
</dbReference>
<keyword evidence="3 6" id="KW-1133">Transmembrane helix</keyword>
<evidence type="ECO:0000256" key="2">
    <source>
        <dbReference type="ARBA" id="ARBA00022692"/>
    </source>
</evidence>
<evidence type="ECO:0000256" key="6">
    <source>
        <dbReference type="SAM" id="Phobius"/>
    </source>
</evidence>
<dbReference type="OrthoDB" id="74314at2759"/>
<dbReference type="Proteomes" id="UP001150569">
    <property type="component" value="Unassembled WGS sequence"/>
</dbReference>
<evidence type="ECO:0000256" key="4">
    <source>
        <dbReference type="ARBA" id="ARBA00023136"/>
    </source>
</evidence>
<dbReference type="AlphaFoldDB" id="A0A9W8DT86"/>
<dbReference type="SMART" id="SM00693">
    <property type="entry name" value="DysFN"/>
    <property type="match status" value="1"/>
</dbReference>
<reference evidence="9" key="1">
    <citation type="submission" date="2022-07" db="EMBL/GenBank/DDBJ databases">
        <title>Phylogenomic reconstructions and comparative analyses of Kickxellomycotina fungi.</title>
        <authorList>
            <person name="Reynolds N.K."/>
            <person name="Stajich J.E."/>
            <person name="Barry K."/>
            <person name="Grigoriev I.V."/>
            <person name="Crous P."/>
            <person name="Smith M.E."/>
        </authorList>
    </citation>
    <scope>NUCLEOTIDE SEQUENCE</scope>
    <source>
        <strain evidence="9">RSA 861</strain>
    </source>
</reference>
<evidence type="ECO:0000313" key="9">
    <source>
        <dbReference type="EMBL" id="KAJ1924386.1"/>
    </source>
</evidence>
<dbReference type="GO" id="GO:0007031">
    <property type="term" value="P:peroxisome organization"/>
    <property type="evidence" value="ECO:0007669"/>
    <property type="project" value="UniProtKB-ARBA"/>
</dbReference>
<feature type="compositionally biased region" description="Low complexity" evidence="5">
    <location>
        <begin position="478"/>
        <end position="504"/>
    </location>
</feature>
<organism evidence="9 10">
    <name type="scientific">Tieghemiomyces parasiticus</name>
    <dbReference type="NCBI Taxonomy" id="78921"/>
    <lineage>
        <taxon>Eukaryota</taxon>
        <taxon>Fungi</taxon>
        <taxon>Fungi incertae sedis</taxon>
        <taxon>Zoopagomycota</taxon>
        <taxon>Kickxellomycotina</taxon>
        <taxon>Dimargaritomycetes</taxon>
        <taxon>Dimargaritales</taxon>
        <taxon>Dimargaritaceae</taxon>
        <taxon>Tieghemiomyces</taxon>
    </lineage>
</organism>
<dbReference type="GO" id="GO:0012505">
    <property type="term" value="C:endomembrane system"/>
    <property type="evidence" value="ECO:0007669"/>
    <property type="project" value="UniProtKB-SubCell"/>
</dbReference>
<dbReference type="InterPro" id="IPR006614">
    <property type="entry name" value="Peroxin/Ferlin"/>
</dbReference>
<evidence type="ECO:0000256" key="3">
    <source>
        <dbReference type="ARBA" id="ARBA00022989"/>
    </source>
</evidence>
<feature type="domain" description="Peroxin/Ferlin" evidence="7">
    <location>
        <begin position="340"/>
        <end position="403"/>
    </location>
</feature>
<proteinExistence type="predicted"/>
<dbReference type="EMBL" id="JANBPT010000276">
    <property type="protein sequence ID" value="KAJ1924386.1"/>
    <property type="molecule type" value="Genomic_DNA"/>
</dbReference>
<gene>
    <name evidence="9" type="ORF">IWQ60_005228</name>
</gene>
<evidence type="ECO:0000259" key="8">
    <source>
        <dbReference type="SMART" id="SM00694"/>
    </source>
</evidence>
<keyword evidence="2 6" id="KW-0812">Transmembrane</keyword>
<dbReference type="GO" id="GO:0005778">
    <property type="term" value="C:peroxisomal membrane"/>
    <property type="evidence" value="ECO:0007669"/>
    <property type="project" value="TreeGrafter"/>
</dbReference>
<evidence type="ECO:0000259" key="7">
    <source>
        <dbReference type="SMART" id="SM00693"/>
    </source>
</evidence>
<feature type="transmembrane region" description="Helical" evidence="6">
    <location>
        <begin position="89"/>
        <end position="114"/>
    </location>
</feature>
<feature type="compositionally biased region" description="Polar residues" evidence="5">
    <location>
        <begin position="315"/>
        <end position="334"/>
    </location>
</feature>
<name>A0A9W8DT86_9FUNG</name>
<evidence type="ECO:0000256" key="5">
    <source>
        <dbReference type="SAM" id="MobiDB-lite"/>
    </source>
</evidence>
<comment type="subcellular location">
    <subcellularLocation>
        <location evidence="1">Endomembrane system</location>
        <topology evidence="1">Multi-pass membrane protein</topology>
    </subcellularLocation>
</comment>
<evidence type="ECO:0000256" key="1">
    <source>
        <dbReference type="ARBA" id="ARBA00004127"/>
    </source>
</evidence>
<feature type="domain" description="Peroxin/Ferlin" evidence="8">
    <location>
        <begin position="418"/>
        <end position="451"/>
    </location>
</feature>
<dbReference type="Pfam" id="PF06398">
    <property type="entry name" value="Pex24p"/>
    <property type="match status" value="1"/>
</dbReference>
<protein>
    <recommendedName>
        <fullName evidence="7 8">Peroxin/Ferlin domain-containing protein</fullName>
    </recommendedName>
</protein>
<keyword evidence="10" id="KW-1185">Reference proteome</keyword>
<dbReference type="SMART" id="SM00694">
    <property type="entry name" value="DysFC"/>
    <property type="match status" value="1"/>
</dbReference>
<comment type="caution">
    <text evidence="9">The sequence shown here is derived from an EMBL/GenBank/DDBJ whole genome shotgun (WGS) entry which is preliminary data.</text>
</comment>
<sequence length="534" mass="59092">MSDAPPPPRRYDGVASLTNLLADEYMVNLAQLRKEHEKQPTEPPPLNLFTTTPKNFSQFVNKIGPMVELHYALIDLFQWRNPVRTIEAMVLYSALCLRPVLLPLVPFFLVLFVIGRNYYAALPELVDERAADMADTASVLTTGSEPSPDQHQSTRARLVAKVKKTASGPSTLYGNRSSREVYAQNMQFIQNIMGVMCEAEEHIRIALRKLDWSDPAATRSIMGYTLAAIPPVALGTVYVPWRYAALVGGLIGFVASTLWARALLRTLQPWIEYLWATRHVKYRSLRCRLTGMARKPLAVQTTRGPKDSHPAGPTTDRSGSSSGTVSVPASPVKSTSLAPPPLLKIVVFENQRWWAGLGWVPNLFSGERPLWSDAQGKIRASPKGEMAPPHGYVWDPTSRWVLATNWSTPDVPVKDPEGWIYTDNHWKHPKSAGGLMTFTRRRKWVRYAVATNSARDLVDPNDDAADVQTLADNLTLEPDSPLRLPSTSPSPKCSTTTTSSRRPSLPNPNEVARPADPVVSSANATAEVHPHVST</sequence>